<gene>
    <name evidence="1" type="ORF">D2E25_0721</name>
</gene>
<evidence type="ECO:0000313" key="2">
    <source>
        <dbReference type="Proteomes" id="UP000287533"/>
    </source>
</evidence>
<dbReference type="RefSeq" id="WP_125979714.1">
    <property type="nucleotide sequence ID" value="NZ_QXGL01000001.1"/>
</dbReference>
<evidence type="ECO:0000313" key="1">
    <source>
        <dbReference type="EMBL" id="RSX54413.1"/>
    </source>
</evidence>
<evidence type="ECO:0008006" key="3">
    <source>
        <dbReference type="Google" id="ProtNLM"/>
    </source>
</evidence>
<accession>A0A430FNJ8</accession>
<sequence length="67" mass="7284">MDEKTLVSKLAAAQTVDEVVTIAKEAGKELSYEEADELFGHINQTKCEAAELSGDTIEKIAKRVFGI</sequence>
<keyword evidence="2" id="KW-1185">Reference proteome</keyword>
<dbReference type="AlphaFoldDB" id="A0A430FNJ8"/>
<organism evidence="1 2">
    <name type="scientific">Bifidobacterium goeldii</name>
    <dbReference type="NCBI Taxonomy" id="2306975"/>
    <lineage>
        <taxon>Bacteria</taxon>
        <taxon>Bacillati</taxon>
        <taxon>Actinomycetota</taxon>
        <taxon>Actinomycetes</taxon>
        <taxon>Bifidobacteriales</taxon>
        <taxon>Bifidobacteriaceae</taxon>
        <taxon>Bifidobacterium</taxon>
    </lineage>
</organism>
<dbReference type="Proteomes" id="UP000287533">
    <property type="component" value="Unassembled WGS sequence"/>
</dbReference>
<reference evidence="1 2" key="1">
    <citation type="submission" date="2018-09" db="EMBL/GenBank/DDBJ databases">
        <title>Characterization of the phylogenetic diversity of five novel species belonging to the genus Bifidobacterium.</title>
        <authorList>
            <person name="Lugli G.A."/>
            <person name="Duranti S."/>
            <person name="Milani C."/>
        </authorList>
    </citation>
    <scope>NUCLEOTIDE SEQUENCE [LARGE SCALE GENOMIC DNA]</scope>
    <source>
        <strain evidence="1 2">2034B</strain>
    </source>
</reference>
<name>A0A430FNJ8_9BIFI</name>
<dbReference type="OrthoDB" id="3233958at2"/>
<comment type="caution">
    <text evidence="1">The sequence shown here is derived from an EMBL/GenBank/DDBJ whole genome shotgun (WGS) entry which is preliminary data.</text>
</comment>
<protein>
    <recommendedName>
        <fullName evidence="3">Nif11 domain-containing protein</fullName>
    </recommendedName>
</protein>
<proteinExistence type="predicted"/>
<dbReference type="EMBL" id="QXGL01000001">
    <property type="protein sequence ID" value="RSX54413.1"/>
    <property type="molecule type" value="Genomic_DNA"/>
</dbReference>